<evidence type="ECO:0000313" key="1">
    <source>
        <dbReference type="EMBL" id="OWO98282.1"/>
    </source>
</evidence>
<evidence type="ECO:0000313" key="2">
    <source>
        <dbReference type="Proteomes" id="UP000242519"/>
    </source>
</evidence>
<organism evidence="1 2">
    <name type="scientific">Diplocarpon coronariae</name>
    <dbReference type="NCBI Taxonomy" id="2795749"/>
    <lineage>
        <taxon>Eukaryota</taxon>
        <taxon>Fungi</taxon>
        <taxon>Dikarya</taxon>
        <taxon>Ascomycota</taxon>
        <taxon>Pezizomycotina</taxon>
        <taxon>Leotiomycetes</taxon>
        <taxon>Helotiales</taxon>
        <taxon>Drepanopezizaceae</taxon>
        <taxon>Diplocarpon</taxon>
    </lineage>
</organism>
<name>A0A218YSY3_9HELO</name>
<proteinExistence type="predicted"/>
<protein>
    <submittedName>
        <fullName evidence="1">Uncharacterized protein</fullName>
    </submittedName>
</protein>
<gene>
    <name evidence="1" type="ORF">B2J93_9086</name>
</gene>
<reference evidence="1 2" key="1">
    <citation type="submission" date="2017-04" db="EMBL/GenBank/DDBJ databases">
        <title>Draft genome sequence of Marssonina coronaria NL1: causal agent of apple blotch.</title>
        <authorList>
            <person name="Cheng Q."/>
        </authorList>
    </citation>
    <scope>NUCLEOTIDE SEQUENCE [LARGE SCALE GENOMIC DNA]</scope>
    <source>
        <strain evidence="1 2">NL1</strain>
    </source>
</reference>
<dbReference type="AlphaFoldDB" id="A0A218YSY3"/>
<comment type="caution">
    <text evidence="1">The sequence shown here is derived from an EMBL/GenBank/DDBJ whole genome shotgun (WGS) entry which is preliminary data.</text>
</comment>
<dbReference type="Proteomes" id="UP000242519">
    <property type="component" value="Unassembled WGS sequence"/>
</dbReference>
<keyword evidence="2" id="KW-1185">Reference proteome</keyword>
<dbReference type="InParanoid" id="A0A218YSY3"/>
<accession>A0A218YSY3</accession>
<dbReference type="EMBL" id="MZNU01000403">
    <property type="protein sequence ID" value="OWO98282.1"/>
    <property type="molecule type" value="Genomic_DNA"/>
</dbReference>
<sequence length="211" mass="23857">MPFLSSKNLAVKNRPLLTALTNRLLTAERKARRGSSATKRRNRRRKDKGDFYVLTDVDLRRFLMKMCDDGRNETRCSATLSVPPEVPVNTKVRYGQCKHDLPHSRGMEAALRADERRTLGHGEPWRPPVFYQSKPHRKAGARINVHMNSGLTLPSIGIKDQESAIVAERDMVPDRADQTTFVDLIKAREAEELLRARTGNANILVQACQDA</sequence>